<protein>
    <recommendedName>
        <fullName evidence="9">AI-2E family transporter</fullName>
    </recommendedName>
</protein>
<feature type="transmembrane region" description="Helical" evidence="6">
    <location>
        <begin position="144"/>
        <end position="163"/>
    </location>
</feature>
<keyword evidence="8" id="KW-1185">Reference proteome</keyword>
<gene>
    <name evidence="7" type="ORF">Pla52o_14280</name>
</gene>
<dbReference type="SUPFAM" id="SSF90123">
    <property type="entry name" value="ABC transporter transmembrane region"/>
    <property type="match status" value="1"/>
</dbReference>
<evidence type="ECO:0008006" key="9">
    <source>
        <dbReference type="Google" id="ProtNLM"/>
    </source>
</evidence>
<dbReference type="GO" id="GO:0005524">
    <property type="term" value="F:ATP binding"/>
    <property type="evidence" value="ECO:0007669"/>
    <property type="project" value="InterPro"/>
</dbReference>
<accession>A0A5C6CKK6</accession>
<comment type="subcellular location">
    <subcellularLocation>
        <location evidence="1">Cell membrane</location>
        <topology evidence="1">Multi-pass membrane protein</topology>
    </subcellularLocation>
</comment>
<sequence>MNLRPVLFASLLTALVLAVAEILVVTISVLLVIFAGLLFGILLNRIAHWSSRHTPIPYHGGYFLVVILLLGFFAAGTYYLGAQVAQQADELGSELQNAVQQTQERMSQYEVIKQYTPDASQVQSMVTQQGGSAFSNMLQGVRSVGWAFTGAIVIFFVGLYAAYDPELYRTGLVKLFPIDRRERVVDALDELRSALMRWIVGRLMSMTVVGVLTAIGLSVLGVPLPIALGVLAALLTFIPNIGPLLAMIPQLLLAVNVDTNTVLYVLIFNIALQGIESYLITPMIQRQEVSLPPILTIAAQLLMGVWVGVIGIMMAAPLVVMLMVLIQLFYIQDHLGDPEPGELTAN</sequence>
<evidence type="ECO:0000256" key="3">
    <source>
        <dbReference type="ARBA" id="ARBA00022692"/>
    </source>
</evidence>
<dbReference type="Proteomes" id="UP000316304">
    <property type="component" value="Unassembled WGS sequence"/>
</dbReference>
<dbReference type="OrthoDB" id="9793390at2"/>
<feature type="transmembrane region" description="Helical" evidence="6">
    <location>
        <begin position="199"/>
        <end position="220"/>
    </location>
</feature>
<comment type="caution">
    <text evidence="7">The sequence shown here is derived from an EMBL/GenBank/DDBJ whole genome shotgun (WGS) entry which is preliminary data.</text>
</comment>
<dbReference type="RefSeq" id="WP_146593816.1">
    <property type="nucleotide sequence ID" value="NZ_SJPT01000002.1"/>
</dbReference>
<dbReference type="InterPro" id="IPR002549">
    <property type="entry name" value="AI-2E-like"/>
</dbReference>
<feature type="transmembrane region" description="Helical" evidence="6">
    <location>
        <begin position="30"/>
        <end position="48"/>
    </location>
</feature>
<evidence type="ECO:0000313" key="8">
    <source>
        <dbReference type="Proteomes" id="UP000316304"/>
    </source>
</evidence>
<feature type="transmembrane region" description="Helical" evidence="6">
    <location>
        <begin position="261"/>
        <end position="281"/>
    </location>
</feature>
<name>A0A5C6CKK6_9BACT</name>
<keyword evidence="3 6" id="KW-0812">Transmembrane</keyword>
<evidence type="ECO:0000256" key="5">
    <source>
        <dbReference type="ARBA" id="ARBA00023136"/>
    </source>
</evidence>
<organism evidence="7 8">
    <name type="scientific">Novipirellula galeiformis</name>
    <dbReference type="NCBI Taxonomy" id="2528004"/>
    <lineage>
        <taxon>Bacteria</taxon>
        <taxon>Pseudomonadati</taxon>
        <taxon>Planctomycetota</taxon>
        <taxon>Planctomycetia</taxon>
        <taxon>Pirellulales</taxon>
        <taxon>Pirellulaceae</taxon>
        <taxon>Novipirellula</taxon>
    </lineage>
</organism>
<evidence type="ECO:0000256" key="1">
    <source>
        <dbReference type="ARBA" id="ARBA00004651"/>
    </source>
</evidence>
<feature type="transmembrane region" description="Helical" evidence="6">
    <location>
        <begin position="226"/>
        <end position="249"/>
    </location>
</feature>
<dbReference type="PANTHER" id="PTHR21716">
    <property type="entry name" value="TRANSMEMBRANE PROTEIN"/>
    <property type="match status" value="1"/>
</dbReference>
<keyword evidence="5 6" id="KW-0472">Membrane</keyword>
<dbReference type="AlphaFoldDB" id="A0A5C6CKK6"/>
<reference evidence="7 8" key="1">
    <citation type="submission" date="2019-02" db="EMBL/GenBank/DDBJ databases">
        <title>Deep-cultivation of Planctomycetes and their phenomic and genomic characterization uncovers novel biology.</title>
        <authorList>
            <person name="Wiegand S."/>
            <person name="Jogler M."/>
            <person name="Boedeker C."/>
            <person name="Pinto D."/>
            <person name="Vollmers J."/>
            <person name="Rivas-Marin E."/>
            <person name="Kohn T."/>
            <person name="Peeters S.H."/>
            <person name="Heuer A."/>
            <person name="Rast P."/>
            <person name="Oberbeckmann S."/>
            <person name="Bunk B."/>
            <person name="Jeske O."/>
            <person name="Meyerdierks A."/>
            <person name="Storesund J.E."/>
            <person name="Kallscheuer N."/>
            <person name="Luecker S."/>
            <person name="Lage O.M."/>
            <person name="Pohl T."/>
            <person name="Merkel B.J."/>
            <person name="Hornburger P."/>
            <person name="Mueller R.-W."/>
            <person name="Bruemmer F."/>
            <person name="Labrenz M."/>
            <person name="Spormann A.M."/>
            <person name="Op Den Camp H."/>
            <person name="Overmann J."/>
            <person name="Amann R."/>
            <person name="Jetten M.S.M."/>
            <person name="Mascher T."/>
            <person name="Medema M.H."/>
            <person name="Devos D.P."/>
            <person name="Kaster A.-K."/>
            <person name="Ovreas L."/>
            <person name="Rohde M."/>
            <person name="Galperin M.Y."/>
            <person name="Jogler C."/>
        </authorList>
    </citation>
    <scope>NUCLEOTIDE SEQUENCE [LARGE SCALE GENOMIC DNA]</scope>
    <source>
        <strain evidence="7 8">Pla52o</strain>
    </source>
</reference>
<evidence type="ECO:0000256" key="2">
    <source>
        <dbReference type="ARBA" id="ARBA00009773"/>
    </source>
</evidence>
<keyword evidence="4 6" id="KW-1133">Transmembrane helix</keyword>
<dbReference type="GO" id="GO:0055085">
    <property type="term" value="P:transmembrane transport"/>
    <property type="evidence" value="ECO:0007669"/>
    <property type="project" value="TreeGrafter"/>
</dbReference>
<proteinExistence type="inferred from homology"/>
<feature type="transmembrane region" description="Helical" evidence="6">
    <location>
        <begin position="60"/>
        <end position="81"/>
    </location>
</feature>
<comment type="similarity">
    <text evidence="2">Belongs to the autoinducer-2 exporter (AI-2E) (TC 2.A.86) family.</text>
</comment>
<dbReference type="PANTHER" id="PTHR21716:SF62">
    <property type="entry name" value="TRANSPORT PROTEIN YDBI-RELATED"/>
    <property type="match status" value="1"/>
</dbReference>
<evidence type="ECO:0000313" key="7">
    <source>
        <dbReference type="EMBL" id="TWU25130.1"/>
    </source>
</evidence>
<dbReference type="Pfam" id="PF01594">
    <property type="entry name" value="AI-2E_transport"/>
    <property type="match status" value="1"/>
</dbReference>
<dbReference type="InterPro" id="IPR036640">
    <property type="entry name" value="ABC1_TM_sf"/>
</dbReference>
<dbReference type="EMBL" id="SJPT01000002">
    <property type="protein sequence ID" value="TWU25130.1"/>
    <property type="molecule type" value="Genomic_DNA"/>
</dbReference>
<feature type="transmembrane region" description="Helical" evidence="6">
    <location>
        <begin position="301"/>
        <end position="326"/>
    </location>
</feature>
<evidence type="ECO:0000256" key="4">
    <source>
        <dbReference type="ARBA" id="ARBA00022989"/>
    </source>
</evidence>
<evidence type="ECO:0000256" key="6">
    <source>
        <dbReference type="SAM" id="Phobius"/>
    </source>
</evidence>
<dbReference type="GO" id="GO:0005886">
    <property type="term" value="C:plasma membrane"/>
    <property type="evidence" value="ECO:0007669"/>
    <property type="project" value="UniProtKB-SubCell"/>
</dbReference>